<dbReference type="Gene3D" id="3.40.50.2000">
    <property type="entry name" value="Glycogen Phosphorylase B"/>
    <property type="match status" value="1"/>
</dbReference>
<keyword evidence="3" id="KW-1185">Reference proteome</keyword>
<organism evidence="2 3">
    <name type="scientific">Liquidambar formosana</name>
    <name type="common">Formosan gum</name>
    <dbReference type="NCBI Taxonomy" id="63359"/>
    <lineage>
        <taxon>Eukaryota</taxon>
        <taxon>Viridiplantae</taxon>
        <taxon>Streptophyta</taxon>
        <taxon>Embryophyta</taxon>
        <taxon>Tracheophyta</taxon>
        <taxon>Spermatophyta</taxon>
        <taxon>Magnoliopsida</taxon>
        <taxon>eudicotyledons</taxon>
        <taxon>Gunneridae</taxon>
        <taxon>Pentapetalae</taxon>
        <taxon>Saxifragales</taxon>
        <taxon>Altingiaceae</taxon>
        <taxon>Liquidambar</taxon>
    </lineage>
</organism>
<comment type="caution">
    <text evidence="2">The sequence shown here is derived from an EMBL/GenBank/DDBJ whole genome shotgun (WGS) entry which is preliminary data.</text>
</comment>
<dbReference type="GO" id="GO:0043541">
    <property type="term" value="C:UDP-N-acetylglucosamine transferase complex"/>
    <property type="evidence" value="ECO:0007669"/>
    <property type="project" value="TreeGrafter"/>
</dbReference>
<evidence type="ECO:0000259" key="1">
    <source>
        <dbReference type="Pfam" id="PF04101"/>
    </source>
</evidence>
<dbReference type="GO" id="GO:0016758">
    <property type="term" value="F:hexosyltransferase activity"/>
    <property type="evidence" value="ECO:0007669"/>
    <property type="project" value="InterPro"/>
</dbReference>
<protein>
    <recommendedName>
        <fullName evidence="1">Glycosyl transferase family 28 C-terminal domain-containing protein</fullName>
    </recommendedName>
</protein>
<dbReference type="Proteomes" id="UP001415857">
    <property type="component" value="Unassembled WGS sequence"/>
</dbReference>
<accession>A0AAP0REL6</accession>
<dbReference type="GO" id="GO:0006488">
    <property type="term" value="P:dolichol-linked oligosaccharide biosynthetic process"/>
    <property type="evidence" value="ECO:0007669"/>
    <property type="project" value="TreeGrafter"/>
</dbReference>
<dbReference type="EMBL" id="JBBPBK010000011">
    <property type="protein sequence ID" value="KAK9275263.1"/>
    <property type="molecule type" value="Genomic_DNA"/>
</dbReference>
<name>A0AAP0REL6_LIQFO</name>
<dbReference type="Pfam" id="PF04101">
    <property type="entry name" value="Glyco_tran_28_C"/>
    <property type="match status" value="1"/>
</dbReference>
<gene>
    <name evidence="2" type="ORF">L1049_022525</name>
</gene>
<dbReference type="InterPro" id="IPR007235">
    <property type="entry name" value="Glyco_trans_28_C"/>
</dbReference>
<dbReference type="PANTHER" id="PTHR47043">
    <property type="entry name" value="UDP-N-ACETYLGLUCOSAMINE TRANSFERASE SUBUNIT ALG13"/>
    <property type="match status" value="1"/>
</dbReference>
<sequence>MKPKRTVFVTVGTTCFDALVQVVDTQEVKEELFRKGYTHLIIQMGRGSYIPTKCSGEDGSLDVDYFTFSSSIADFLRSASLIISHAGSGSIFETLRLGKPLIVVVNEDLMDNHQSELAEELAERKHLLCAQPQTLYQTIVCMNLESLLPYPAADATPVAKLINRFLGFPDD</sequence>
<dbReference type="PANTHER" id="PTHR47043:SF1">
    <property type="entry name" value="UDP-N-ACETYLGLUCOSAMINE TRANSFERASE SUBUNIT ALG13"/>
    <property type="match status" value="1"/>
</dbReference>
<dbReference type="SUPFAM" id="SSF53756">
    <property type="entry name" value="UDP-Glycosyltransferase/glycogen phosphorylase"/>
    <property type="match status" value="1"/>
</dbReference>
<reference evidence="2 3" key="1">
    <citation type="journal article" date="2024" name="Plant J.">
        <title>Genome sequences and population genomics reveal climatic adaptation and genomic divergence between two closely related sweetgum species.</title>
        <authorList>
            <person name="Xu W.Q."/>
            <person name="Ren C.Q."/>
            <person name="Zhang X.Y."/>
            <person name="Comes H.P."/>
            <person name="Liu X.H."/>
            <person name="Li Y.G."/>
            <person name="Kettle C.J."/>
            <person name="Jalonen R."/>
            <person name="Gaisberger H."/>
            <person name="Ma Y.Z."/>
            <person name="Qiu Y.X."/>
        </authorList>
    </citation>
    <scope>NUCLEOTIDE SEQUENCE [LARGE SCALE GENOMIC DNA]</scope>
    <source>
        <tissue evidence="2">Leaves</tissue>
    </source>
</reference>
<dbReference type="FunFam" id="3.40.50.2000:FF:000161">
    <property type="entry name" value="UDP-N-acetylglucosamine transferase subunit alg13"/>
    <property type="match status" value="1"/>
</dbReference>
<feature type="domain" description="Glycosyl transferase family 28 C-terminal" evidence="1">
    <location>
        <begin position="6"/>
        <end position="163"/>
    </location>
</feature>
<evidence type="ECO:0000313" key="2">
    <source>
        <dbReference type="EMBL" id="KAK9275263.1"/>
    </source>
</evidence>
<proteinExistence type="predicted"/>
<evidence type="ECO:0000313" key="3">
    <source>
        <dbReference type="Proteomes" id="UP001415857"/>
    </source>
</evidence>
<dbReference type="InterPro" id="IPR052474">
    <property type="entry name" value="UDP-GlcNAc_transferase"/>
</dbReference>
<dbReference type="AlphaFoldDB" id="A0AAP0REL6"/>